<accession>A0A9K3L1I2</accession>
<proteinExistence type="predicted"/>
<protein>
    <submittedName>
        <fullName evidence="5">Exonuclease</fullName>
    </submittedName>
</protein>
<evidence type="ECO:0000259" key="4">
    <source>
        <dbReference type="SMART" id="SM00479"/>
    </source>
</evidence>
<evidence type="ECO:0000256" key="1">
    <source>
        <dbReference type="ARBA" id="ARBA00022722"/>
    </source>
</evidence>
<dbReference type="InterPro" id="IPR013520">
    <property type="entry name" value="Ribonucl_H"/>
</dbReference>
<dbReference type="GO" id="GO:0008146">
    <property type="term" value="F:sulfotransferase activity"/>
    <property type="evidence" value="ECO:0007669"/>
    <property type="project" value="InterPro"/>
</dbReference>
<evidence type="ECO:0000313" key="5">
    <source>
        <dbReference type="EMBL" id="KAG7353873.1"/>
    </source>
</evidence>
<keyword evidence="3 5" id="KW-0269">Exonuclease</keyword>
<evidence type="ECO:0000313" key="6">
    <source>
        <dbReference type="Proteomes" id="UP000693970"/>
    </source>
</evidence>
<reference evidence="5" key="2">
    <citation type="submission" date="2021-04" db="EMBL/GenBank/DDBJ databases">
        <authorList>
            <person name="Podell S."/>
        </authorList>
    </citation>
    <scope>NUCLEOTIDE SEQUENCE</scope>
    <source>
        <strain evidence="5">Hildebrandi</strain>
    </source>
</reference>
<dbReference type="OrthoDB" id="448399at2759"/>
<keyword evidence="1" id="KW-0540">Nuclease</keyword>
<organism evidence="5 6">
    <name type="scientific">Nitzschia inconspicua</name>
    <dbReference type="NCBI Taxonomy" id="303405"/>
    <lineage>
        <taxon>Eukaryota</taxon>
        <taxon>Sar</taxon>
        <taxon>Stramenopiles</taxon>
        <taxon>Ochrophyta</taxon>
        <taxon>Bacillariophyta</taxon>
        <taxon>Bacillariophyceae</taxon>
        <taxon>Bacillariophycidae</taxon>
        <taxon>Bacillariales</taxon>
        <taxon>Bacillariaceae</taxon>
        <taxon>Nitzschia</taxon>
    </lineage>
</organism>
<dbReference type="Proteomes" id="UP000693970">
    <property type="component" value="Unassembled WGS sequence"/>
</dbReference>
<feature type="domain" description="Exonuclease" evidence="4">
    <location>
        <begin position="72"/>
        <end position="274"/>
    </location>
</feature>
<dbReference type="CDD" id="cd06127">
    <property type="entry name" value="DEDDh"/>
    <property type="match status" value="1"/>
</dbReference>
<evidence type="ECO:0000256" key="2">
    <source>
        <dbReference type="ARBA" id="ARBA00022801"/>
    </source>
</evidence>
<evidence type="ECO:0000256" key="3">
    <source>
        <dbReference type="ARBA" id="ARBA00022839"/>
    </source>
</evidence>
<dbReference type="EMBL" id="JAGRRH010000016">
    <property type="protein sequence ID" value="KAG7353873.1"/>
    <property type="molecule type" value="Genomic_DNA"/>
</dbReference>
<comment type="caution">
    <text evidence="5">The sequence shown here is derived from an EMBL/GenBank/DDBJ whole genome shotgun (WGS) entry which is preliminary data.</text>
</comment>
<dbReference type="Pfam" id="PF00929">
    <property type="entry name" value="RNase_T"/>
    <property type="match status" value="1"/>
</dbReference>
<gene>
    <name evidence="5" type="ORF">IV203_003228</name>
</gene>
<keyword evidence="6" id="KW-1185">Reference proteome</keyword>
<dbReference type="PANTHER" id="PTHR30231">
    <property type="entry name" value="DNA POLYMERASE III SUBUNIT EPSILON"/>
    <property type="match status" value="1"/>
</dbReference>
<dbReference type="AlphaFoldDB" id="A0A9K3L1I2"/>
<dbReference type="PANTHER" id="PTHR30231:SF4">
    <property type="entry name" value="PROTEIN NEN2"/>
    <property type="match status" value="1"/>
</dbReference>
<keyword evidence="2" id="KW-0378">Hydrolase</keyword>
<dbReference type="GO" id="GO:0008408">
    <property type="term" value="F:3'-5' exonuclease activity"/>
    <property type="evidence" value="ECO:0007669"/>
    <property type="project" value="TreeGrafter"/>
</dbReference>
<dbReference type="Pfam" id="PF00685">
    <property type="entry name" value="Sulfotransfer_1"/>
    <property type="match status" value="1"/>
</dbReference>
<name>A0A9K3L1I2_9STRA</name>
<dbReference type="SMART" id="SM00479">
    <property type="entry name" value="EXOIII"/>
    <property type="match status" value="1"/>
</dbReference>
<dbReference type="InterPro" id="IPR000863">
    <property type="entry name" value="Sulfotransferase_dom"/>
</dbReference>
<sequence>MSQQPPKRRKCGACKGVGHDRRNCPALRATKANNLAIPAVENRNGLDGGPSRLPIGATMPEIIPNINWDKVCYVLFDLETTGGSRTKDDIIELAAMVLGPDGIAIEDGSFESLIRPHRKITPYITTLTGITNEMVKTAPTFPEVMNSFFRFVGGIVQSHCILSSTIVDAIVLVAHNGRAFDIPFLLRSLQGHNLQSLLADDPRYGYFIDTLHVARTFLGDWTQRLPWTDGINNISVDKSPSNLNTFKHPDVPQLAHKLLPNAKVVVTLCKPDTRIYSEFQYHMVPKRHQHLVDQFEPYGRIVPDNFVDFAEANLRCLEEAKRNYDNAKEDVRYYCEILLNDYVRIGEYVRHLQPWYELYGEGNVLVVDMEQDAKSKVAALLSHIGEDLVPSEEYPWQELEDDGENNEEFFTNKAYEGRDSVFLKHPYIMQKLEDHYAPFNEALAAMIGADFPLNWNNRTS</sequence>
<reference evidence="5" key="1">
    <citation type="journal article" date="2021" name="Sci. Rep.">
        <title>Diploid genomic architecture of Nitzschia inconspicua, an elite biomass production diatom.</title>
        <authorList>
            <person name="Oliver A."/>
            <person name="Podell S."/>
            <person name="Pinowska A."/>
            <person name="Traller J.C."/>
            <person name="Smith S.R."/>
            <person name="McClure R."/>
            <person name="Beliaev A."/>
            <person name="Bohutskyi P."/>
            <person name="Hill E.A."/>
            <person name="Rabines A."/>
            <person name="Zheng H."/>
            <person name="Allen L.Z."/>
            <person name="Kuo A."/>
            <person name="Grigoriev I.V."/>
            <person name="Allen A.E."/>
            <person name="Hazlebeck D."/>
            <person name="Allen E.E."/>
        </authorList>
    </citation>
    <scope>NUCLEOTIDE SEQUENCE</scope>
    <source>
        <strain evidence="5">Hildebrandi</strain>
    </source>
</reference>